<gene>
    <name evidence="1" type="ORF">QAD02_009497</name>
</gene>
<dbReference type="Proteomes" id="UP001239111">
    <property type="component" value="Chromosome 4"/>
</dbReference>
<proteinExistence type="predicted"/>
<reference evidence="1" key="1">
    <citation type="submission" date="2023-04" db="EMBL/GenBank/DDBJ databases">
        <title>A chromosome-level genome assembly of the parasitoid wasp Eretmocerus hayati.</title>
        <authorList>
            <person name="Zhong Y."/>
            <person name="Liu S."/>
            <person name="Liu Y."/>
        </authorList>
    </citation>
    <scope>NUCLEOTIDE SEQUENCE</scope>
    <source>
        <strain evidence="1">ZJU_SS_LIU_2023</strain>
    </source>
</reference>
<accession>A0ACC2NC13</accession>
<sequence>MPRKKKGPRGPQVSDSIIADFPVKTFSSFMEVVLGAPASDENRGKKVFVGRGMPFNDKVLSDRLVHRGFVENPEPIKCYEIIAIPHHREEGLFLISKEEVSRIQDNHELMSLLAQPDDPKIASMTDDEVIDYLPVSPGRRLYCFGVSPSEVSFAGLLDREEVMKRSQLHPATNPDVEVMENINTSQFYHGGVNSFSENHVENSLTPAANVGLLRLHPIFVLHRVQLVGHFKIWMVFPKRDPLETAIYQVQAQDIALALQNSESSSEEEASLSEEKVTSVKVLRHRVVEKPSSARNVSGKKTQKASETTVIRETFTFAGTCPNKLSHKNLYINTKFANRHGIKYETTRQGPHDIVYTTEGTYHEVGQLSANLAEAPYFAGPEYNVYARLVPRDLCHESKSSSLPPNRHQITTVKTRKKIIYNCKERQSCEFTATSKEALRVHRKEVHDVRAPKIQNRVTKICNVCGAQVKRLARHMRNSKSHAAALSLLTDAEKANLGDPKPVWKCQFCGAEHPDVENLRDHERVCEFNLPLSSVPRDLVKCKFCGRNYHSSEIAQHERICEVKEHKCPVCHRTYEQKFFLQRHIVRHHP</sequence>
<evidence type="ECO:0000313" key="1">
    <source>
        <dbReference type="EMBL" id="KAJ8667834.1"/>
    </source>
</evidence>
<name>A0ACC2NC13_9HYME</name>
<dbReference type="EMBL" id="CM056744">
    <property type="protein sequence ID" value="KAJ8667834.1"/>
    <property type="molecule type" value="Genomic_DNA"/>
</dbReference>
<evidence type="ECO:0000313" key="2">
    <source>
        <dbReference type="Proteomes" id="UP001239111"/>
    </source>
</evidence>
<comment type="caution">
    <text evidence="1">The sequence shown here is derived from an EMBL/GenBank/DDBJ whole genome shotgun (WGS) entry which is preliminary data.</text>
</comment>
<keyword evidence="2" id="KW-1185">Reference proteome</keyword>
<organism evidence="1 2">
    <name type="scientific">Eretmocerus hayati</name>
    <dbReference type="NCBI Taxonomy" id="131215"/>
    <lineage>
        <taxon>Eukaryota</taxon>
        <taxon>Metazoa</taxon>
        <taxon>Ecdysozoa</taxon>
        <taxon>Arthropoda</taxon>
        <taxon>Hexapoda</taxon>
        <taxon>Insecta</taxon>
        <taxon>Pterygota</taxon>
        <taxon>Neoptera</taxon>
        <taxon>Endopterygota</taxon>
        <taxon>Hymenoptera</taxon>
        <taxon>Apocrita</taxon>
        <taxon>Proctotrupomorpha</taxon>
        <taxon>Chalcidoidea</taxon>
        <taxon>Aphelinidae</taxon>
        <taxon>Aphelininae</taxon>
        <taxon>Eretmocerus</taxon>
    </lineage>
</organism>
<protein>
    <submittedName>
        <fullName evidence="1">Uncharacterized protein</fullName>
    </submittedName>
</protein>